<dbReference type="InterPro" id="IPR007729">
    <property type="entry name" value="DGOK"/>
</dbReference>
<dbReference type="STRING" id="48936.NJ75_03053"/>
<proteinExistence type="predicted"/>
<dbReference type="AlphaFoldDB" id="A0A0B8ZMX4"/>
<name>A0A0B8ZMX4_9SPHN</name>
<dbReference type="RefSeq" id="WP_039335904.1">
    <property type="nucleotide sequence ID" value="NZ_JRVC01000015.1"/>
</dbReference>
<gene>
    <name evidence="1" type="primary">dgoK</name>
    <name evidence="1" type="ORF">NJ75_03053</name>
</gene>
<dbReference type="InterPro" id="IPR042258">
    <property type="entry name" value="DGOK_N"/>
</dbReference>
<dbReference type="Gene3D" id="3.30.420.300">
    <property type="entry name" value="2-keto-3-deoxy-galactonokinase, substrate binding domain"/>
    <property type="match status" value="1"/>
</dbReference>
<keyword evidence="2" id="KW-1185">Reference proteome</keyword>
<sequence length="302" mass="31419">MPGPVRRVIGDWGSTRLRLFLVEDGETTARLDGPGVTQLVEPAERTLARLLSVWLAVGPIKAITLCGMVGSPAGLAVAPYAPCPVDAEGWHHARTRLRVLGHDVEILPGLSCRTGDGVPEVMRGEETQVFGAMALNPVLRDGDHLFALPGTHGKWVSTSDGTITGFHTAPTGEVFAAITGHTSLTGPDAPGEGSFEDGFGRGLSRSAEALPGALFEARAARLLDGRSRDWAKGYLSGVLIGAEVAQFGRGARNVTLIGDPALAALYTTALAHHGGSSQLVNGERAVVAGLAQAITLAESLRS</sequence>
<keyword evidence="1" id="KW-0808">Transferase</keyword>
<accession>A0A0B8ZMX4</accession>
<comment type="caution">
    <text evidence="1">The sequence shown here is derived from an EMBL/GenBank/DDBJ whole genome shotgun (WGS) entry which is preliminary data.</text>
</comment>
<dbReference type="InterPro" id="IPR042257">
    <property type="entry name" value="DGOK_C"/>
</dbReference>
<dbReference type="Proteomes" id="UP000031338">
    <property type="component" value="Unassembled WGS sequence"/>
</dbReference>
<dbReference type="EMBL" id="JRVC01000015">
    <property type="protein sequence ID" value="KHS44475.1"/>
    <property type="molecule type" value="Genomic_DNA"/>
</dbReference>
<dbReference type="GO" id="GO:0034194">
    <property type="term" value="P:D-galactonate catabolic process"/>
    <property type="evidence" value="ECO:0007669"/>
    <property type="project" value="InterPro"/>
</dbReference>
<protein>
    <submittedName>
        <fullName evidence="1">2-dehydro-3-deoxygalactonokinase</fullName>
        <ecNumber evidence="1">2.7.1.58</ecNumber>
    </submittedName>
</protein>
<evidence type="ECO:0000313" key="1">
    <source>
        <dbReference type="EMBL" id="KHS44475.1"/>
    </source>
</evidence>
<organism evidence="1 2">
    <name type="scientific">Novosphingobium subterraneum</name>
    <dbReference type="NCBI Taxonomy" id="48936"/>
    <lineage>
        <taxon>Bacteria</taxon>
        <taxon>Pseudomonadati</taxon>
        <taxon>Pseudomonadota</taxon>
        <taxon>Alphaproteobacteria</taxon>
        <taxon>Sphingomonadales</taxon>
        <taxon>Sphingomonadaceae</taxon>
        <taxon>Novosphingobium</taxon>
    </lineage>
</organism>
<dbReference type="EC" id="2.7.1.58" evidence="1"/>
<dbReference type="Pfam" id="PF05035">
    <property type="entry name" value="DGOK"/>
    <property type="match status" value="1"/>
</dbReference>
<dbReference type="GO" id="GO:0008671">
    <property type="term" value="F:2-dehydro-3-deoxygalactonokinase activity"/>
    <property type="evidence" value="ECO:0007669"/>
    <property type="project" value="UniProtKB-EC"/>
</dbReference>
<dbReference type="PATRIC" id="fig|48936.3.peg.3068"/>
<keyword evidence="1" id="KW-0418">Kinase</keyword>
<dbReference type="Gene3D" id="3.30.420.310">
    <property type="entry name" value="2-keto-3-deoxy-galactonokinase, C-terminal domain"/>
    <property type="match status" value="1"/>
</dbReference>
<reference evidence="1 2" key="1">
    <citation type="submission" date="2014-10" db="EMBL/GenBank/DDBJ databases">
        <title>Draft genome sequence of Novosphingobium subterraneum DSM 12447.</title>
        <authorList>
            <person name="Gan H.M."/>
            <person name="Gan H.Y."/>
            <person name="Savka M.A."/>
        </authorList>
    </citation>
    <scope>NUCLEOTIDE SEQUENCE [LARGE SCALE GENOMIC DNA]</scope>
    <source>
        <strain evidence="1 2">DSM 12447</strain>
    </source>
</reference>
<evidence type="ECO:0000313" key="2">
    <source>
        <dbReference type="Proteomes" id="UP000031338"/>
    </source>
</evidence>